<proteinExistence type="predicted"/>
<accession>A0A0E9X345</accession>
<sequence>MNIKSATKFALICTYSTRPEHFELTPKYPEWKCHSKDSLGNGYPSHNSNRSTLNTMAQEYMGSV</sequence>
<dbReference type="EMBL" id="GBXM01011578">
    <property type="protein sequence ID" value="JAH96999.1"/>
    <property type="molecule type" value="Transcribed_RNA"/>
</dbReference>
<organism evidence="1">
    <name type="scientific">Anguilla anguilla</name>
    <name type="common">European freshwater eel</name>
    <name type="synonym">Muraena anguilla</name>
    <dbReference type="NCBI Taxonomy" id="7936"/>
    <lineage>
        <taxon>Eukaryota</taxon>
        <taxon>Metazoa</taxon>
        <taxon>Chordata</taxon>
        <taxon>Craniata</taxon>
        <taxon>Vertebrata</taxon>
        <taxon>Euteleostomi</taxon>
        <taxon>Actinopterygii</taxon>
        <taxon>Neopterygii</taxon>
        <taxon>Teleostei</taxon>
        <taxon>Anguilliformes</taxon>
        <taxon>Anguillidae</taxon>
        <taxon>Anguilla</taxon>
    </lineage>
</organism>
<protein>
    <submittedName>
        <fullName evidence="1">Uncharacterized protein</fullName>
    </submittedName>
</protein>
<reference evidence="1" key="1">
    <citation type="submission" date="2014-11" db="EMBL/GenBank/DDBJ databases">
        <authorList>
            <person name="Amaro Gonzalez C."/>
        </authorList>
    </citation>
    <scope>NUCLEOTIDE SEQUENCE</scope>
</reference>
<name>A0A0E9X345_ANGAN</name>
<dbReference type="AlphaFoldDB" id="A0A0E9X345"/>
<reference evidence="1" key="2">
    <citation type="journal article" date="2015" name="Fish Shellfish Immunol.">
        <title>Early steps in the European eel (Anguilla anguilla)-Vibrio vulnificus interaction in the gills: Role of the RtxA13 toxin.</title>
        <authorList>
            <person name="Callol A."/>
            <person name="Pajuelo D."/>
            <person name="Ebbesson L."/>
            <person name="Teles M."/>
            <person name="MacKenzie S."/>
            <person name="Amaro C."/>
        </authorList>
    </citation>
    <scope>NUCLEOTIDE SEQUENCE</scope>
</reference>
<evidence type="ECO:0000313" key="1">
    <source>
        <dbReference type="EMBL" id="JAH96999.1"/>
    </source>
</evidence>